<proteinExistence type="predicted"/>
<dbReference type="AlphaFoldDB" id="A0A2W2B751"/>
<dbReference type="InterPro" id="IPR019207">
    <property type="entry name" value="DUF2092"/>
</dbReference>
<organism evidence="1 2">
    <name type="scientific">Aestuariivirga litoralis</name>
    <dbReference type="NCBI Taxonomy" id="2650924"/>
    <lineage>
        <taxon>Bacteria</taxon>
        <taxon>Pseudomonadati</taxon>
        <taxon>Pseudomonadota</taxon>
        <taxon>Alphaproteobacteria</taxon>
        <taxon>Hyphomicrobiales</taxon>
        <taxon>Aestuariivirgaceae</taxon>
        <taxon>Aestuariivirga</taxon>
    </lineage>
</organism>
<gene>
    <name evidence="1" type="ORF">DK847_13160</name>
</gene>
<reference evidence="2" key="1">
    <citation type="submission" date="2018-06" db="EMBL/GenBank/DDBJ databases">
        <title>Aestuariibacter litoralis strain KCTC 52945T.</title>
        <authorList>
            <person name="Li X."/>
            <person name="Salam N."/>
            <person name="Li J.-L."/>
            <person name="Chen Y.-M."/>
            <person name="Yang Z.-W."/>
            <person name="Zhang L.-Y."/>
            <person name="Han M.-X."/>
            <person name="Xiao M."/>
            <person name="Li W.-J."/>
        </authorList>
    </citation>
    <scope>NUCLEOTIDE SEQUENCE [LARGE SCALE GENOMIC DNA]</scope>
    <source>
        <strain evidence="2">KCTC 52945</strain>
    </source>
</reference>
<accession>A0A2W2B751</accession>
<dbReference type="RefSeq" id="WP_111198990.1">
    <property type="nucleotide sequence ID" value="NZ_QKVK01000006.1"/>
</dbReference>
<name>A0A2W2B751_9HYPH</name>
<evidence type="ECO:0000313" key="2">
    <source>
        <dbReference type="Proteomes" id="UP000248795"/>
    </source>
</evidence>
<protein>
    <submittedName>
        <fullName evidence="1">Uncharacterized protein</fullName>
    </submittedName>
</protein>
<dbReference type="Pfam" id="PF09865">
    <property type="entry name" value="DUF2092"/>
    <property type="match status" value="1"/>
</dbReference>
<comment type="caution">
    <text evidence="1">The sequence shown here is derived from an EMBL/GenBank/DDBJ whole genome shotgun (WGS) entry which is preliminary data.</text>
</comment>
<keyword evidence="2" id="KW-1185">Reference proteome</keyword>
<evidence type="ECO:0000313" key="1">
    <source>
        <dbReference type="EMBL" id="PZF76154.1"/>
    </source>
</evidence>
<dbReference type="EMBL" id="QKVK01000006">
    <property type="protein sequence ID" value="PZF76154.1"/>
    <property type="molecule type" value="Genomic_DNA"/>
</dbReference>
<dbReference type="PROSITE" id="PS51318">
    <property type="entry name" value="TAT"/>
    <property type="match status" value="1"/>
</dbReference>
<dbReference type="InterPro" id="IPR006311">
    <property type="entry name" value="TAT_signal"/>
</dbReference>
<dbReference type="Proteomes" id="UP000248795">
    <property type="component" value="Unassembled WGS sequence"/>
</dbReference>
<sequence>MRDDLMIGRRGFAGFLAGGAVAAIAGTAGVRAAAPDGAGAVNDTLAALQAAKALSFTADSVFGASVAKDRLKTLGTRASVVFTRPDSLFAVFGGGGEPDVQMLITGGEATLLRLSLAAKTVVKLAPERGAAFMVPGLFIPFLGLLSQDPATDFFGGVNSITPIAQGLPDQPEQTTLDAVMGGRFTGEVWVDRSTSLPARINGTWFSGTGDVAASAAVTFTGWSSEVPPASAFALKGIDAAKAVDIDALGL</sequence>